<gene>
    <name evidence="1" type="ORF">DB32_005831</name>
</gene>
<name>A0A0F6YKY0_9BACT</name>
<dbReference type="EMBL" id="CP011125">
    <property type="protein sequence ID" value="AKF08682.1"/>
    <property type="molecule type" value="Genomic_DNA"/>
</dbReference>
<evidence type="ECO:0000313" key="1">
    <source>
        <dbReference type="EMBL" id="AKF08682.1"/>
    </source>
</evidence>
<reference evidence="1 2" key="1">
    <citation type="submission" date="2015-03" db="EMBL/GenBank/DDBJ databases">
        <title>Genome assembly of Sandaracinus amylolyticus DSM 53668.</title>
        <authorList>
            <person name="Sharma G."/>
            <person name="Subramanian S."/>
        </authorList>
    </citation>
    <scope>NUCLEOTIDE SEQUENCE [LARGE SCALE GENOMIC DNA]</scope>
    <source>
        <strain evidence="1 2">DSM 53668</strain>
    </source>
</reference>
<sequence>MHFAGIGAAEVKLVAVQAWAATGDGEATIMIGGQWHRVTGDANQLVDAHARWSEID</sequence>
<proteinExistence type="predicted"/>
<protein>
    <submittedName>
        <fullName evidence="1">Uncharacterized protein</fullName>
    </submittedName>
</protein>
<dbReference type="KEGG" id="samy:DB32_005831"/>
<accession>A0A0F6YKY0</accession>
<organism evidence="1 2">
    <name type="scientific">Sandaracinus amylolyticus</name>
    <dbReference type="NCBI Taxonomy" id="927083"/>
    <lineage>
        <taxon>Bacteria</taxon>
        <taxon>Pseudomonadati</taxon>
        <taxon>Myxococcota</taxon>
        <taxon>Polyangia</taxon>
        <taxon>Polyangiales</taxon>
        <taxon>Sandaracinaceae</taxon>
        <taxon>Sandaracinus</taxon>
    </lineage>
</organism>
<evidence type="ECO:0000313" key="2">
    <source>
        <dbReference type="Proteomes" id="UP000034883"/>
    </source>
</evidence>
<dbReference type="Proteomes" id="UP000034883">
    <property type="component" value="Chromosome"/>
</dbReference>
<keyword evidence="2" id="KW-1185">Reference proteome</keyword>
<dbReference type="AlphaFoldDB" id="A0A0F6YKY0"/>